<evidence type="ECO:0000313" key="2">
    <source>
        <dbReference type="EMBL" id="TPG32667.1"/>
    </source>
</evidence>
<keyword evidence="3" id="KW-1185">Reference proteome</keyword>
<comment type="caution">
    <text evidence="2">The sequence shown here is derived from an EMBL/GenBank/DDBJ whole genome shotgun (WGS) entry which is preliminary data.</text>
</comment>
<gene>
    <name evidence="2" type="ORF">EAH80_17780</name>
</gene>
<dbReference type="AlphaFoldDB" id="A0A502E593"/>
<evidence type="ECO:0000313" key="3">
    <source>
        <dbReference type="Proteomes" id="UP000320095"/>
    </source>
</evidence>
<sequence>MLSKRQGRDISQGCTLNGDNIVRAAAMAPVAIQSIDKAALHGAPSPPPHTLTDDDFIDTQEKAEART</sequence>
<evidence type="ECO:0000256" key="1">
    <source>
        <dbReference type="SAM" id="MobiDB-lite"/>
    </source>
</evidence>
<dbReference type="Proteomes" id="UP000320095">
    <property type="component" value="Unassembled WGS sequence"/>
</dbReference>
<reference evidence="2 3" key="1">
    <citation type="journal article" date="2019" name="Environ. Microbiol.">
        <title>Species interactions and distinct microbial communities in high Arctic permafrost affected cryosols are associated with the CH4 and CO2 gas fluxes.</title>
        <authorList>
            <person name="Altshuler I."/>
            <person name="Hamel J."/>
            <person name="Turney S."/>
            <person name="Magnuson E."/>
            <person name="Levesque R."/>
            <person name="Greer C."/>
            <person name="Whyte L.G."/>
        </authorList>
    </citation>
    <scope>NUCLEOTIDE SEQUENCE [LARGE SCALE GENOMIC DNA]</scope>
    <source>
        <strain evidence="2 3">S5.20</strain>
    </source>
</reference>
<proteinExistence type="predicted"/>
<dbReference type="EMBL" id="RCZG01000007">
    <property type="protein sequence ID" value="TPG32667.1"/>
    <property type="molecule type" value="Genomic_DNA"/>
</dbReference>
<protein>
    <submittedName>
        <fullName evidence="2">Uncharacterized protein</fullName>
    </submittedName>
</protein>
<organism evidence="2 3">
    <name type="scientific">Mycolicibacterium hodleri</name>
    <dbReference type="NCBI Taxonomy" id="49897"/>
    <lineage>
        <taxon>Bacteria</taxon>
        <taxon>Bacillati</taxon>
        <taxon>Actinomycetota</taxon>
        <taxon>Actinomycetes</taxon>
        <taxon>Mycobacteriales</taxon>
        <taxon>Mycobacteriaceae</taxon>
        <taxon>Mycolicibacterium</taxon>
    </lineage>
</organism>
<accession>A0A502E593</accession>
<feature type="region of interest" description="Disordered" evidence="1">
    <location>
        <begin position="39"/>
        <end position="67"/>
    </location>
</feature>
<name>A0A502E593_9MYCO</name>